<accession>A0A6A4PUH5</accession>
<feature type="compositionally biased region" description="Basic and acidic residues" evidence="1">
    <location>
        <begin position="14"/>
        <end position="25"/>
    </location>
</feature>
<protein>
    <submittedName>
        <fullName evidence="2">Uncharacterized protein</fullName>
    </submittedName>
</protein>
<dbReference type="Proteomes" id="UP000447434">
    <property type="component" value="Chromosome 10"/>
</dbReference>
<evidence type="ECO:0000256" key="1">
    <source>
        <dbReference type="SAM" id="MobiDB-lite"/>
    </source>
</evidence>
<evidence type="ECO:0000313" key="3">
    <source>
        <dbReference type="Proteomes" id="UP000447434"/>
    </source>
</evidence>
<proteinExistence type="predicted"/>
<organism evidence="2 3">
    <name type="scientific">Lupinus albus</name>
    <name type="common">White lupine</name>
    <name type="synonym">Lupinus termis</name>
    <dbReference type="NCBI Taxonomy" id="3870"/>
    <lineage>
        <taxon>Eukaryota</taxon>
        <taxon>Viridiplantae</taxon>
        <taxon>Streptophyta</taxon>
        <taxon>Embryophyta</taxon>
        <taxon>Tracheophyta</taxon>
        <taxon>Spermatophyta</taxon>
        <taxon>Magnoliopsida</taxon>
        <taxon>eudicotyledons</taxon>
        <taxon>Gunneridae</taxon>
        <taxon>Pentapetalae</taxon>
        <taxon>rosids</taxon>
        <taxon>fabids</taxon>
        <taxon>Fabales</taxon>
        <taxon>Fabaceae</taxon>
        <taxon>Papilionoideae</taxon>
        <taxon>50 kb inversion clade</taxon>
        <taxon>genistoids sensu lato</taxon>
        <taxon>core genistoids</taxon>
        <taxon>Genisteae</taxon>
        <taxon>Lupinus</taxon>
    </lineage>
</organism>
<comment type="caution">
    <text evidence="2">The sequence shown here is derived from an EMBL/GenBank/DDBJ whole genome shotgun (WGS) entry which is preliminary data.</text>
</comment>
<dbReference type="AlphaFoldDB" id="A0A6A4PUH5"/>
<feature type="region of interest" description="Disordered" evidence="1">
    <location>
        <begin position="1"/>
        <end position="32"/>
    </location>
</feature>
<keyword evidence="3" id="KW-1185">Reference proteome</keyword>
<feature type="compositionally biased region" description="Basic residues" evidence="1">
    <location>
        <begin position="1"/>
        <end position="13"/>
    </location>
</feature>
<reference evidence="3" key="1">
    <citation type="journal article" date="2020" name="Nat. Commun.">
        <title>Genome sequence of the cluster root forming white lupin.</title>
        <authorList>
            <person name="Hufnagel B."/>
            <person name="Marques A."/>
            <person name="Soriano A."/>
            <person name="Marques L."/>
            <person name="Divol F."/>
            <person name="Doumas P."/>
            <person name="Sallet E."/>
            <person name="Mancinotti D."/>
            <person name="Carrere S."/>
            <person name="Marande W."/>
            <person name="Arribat S."/>
            <person name="Keller J."/>
            <person name="Huneau C."/>
            <person name="Blein T."/>
            <person name="Aime D."/>
            <person name="Laguerre M."/>
            <person name="Taylor J."/>
            <person name="Schubert V."/>
            <person name="Nelson M."/>
            <person name="Geu-Flores F."/>
            <person name="Crespi M."/>
            <person name="Gallardo-Guerrero K."/>
            <person name="Delaux P.-M."/>
            <person name="Salse J."/>
            <person name="Berges H."/>
            <person name="Guyot R."/>
            <person name="Gouzy J."/>
            <person name="Peret B."/>
        </authorList>
    </citation>
    <scope>NUCLEOTIDE SEQUENCE [LARGE SCALE GENOMIC DNA]</scope>
    <source>
        <strain evidence="3">cv. Amiga</strain>
    </source>
</reference>
<name>A0A6A4PUH5_LUPAL</name>
<evidence type="ECO:0000313" key="2">
    <source>
        <dbReference type="EMBL" id="KAE9605345.1"/>
    </source>
</evidence>
<dbReference type="EMBL" id="WOCE01000010">
    <property type="protein sequence ID" value="KAE9605345.1"/>
    <property type="molecule type" value="Genomic_DNA"/>
</dbReference>
<sequence length="88" mass="9972">MSSIRIKTKKKMGQRKESNFDFPEKRSHRKPSNIVLLRPGQVPQSSLSFSSLPEEVYTEYACSEIPHSSTLPFSAEHASSSSETMQRL</sequence>
<gene>
    <name evidence="2" type="ORF">Lalb_Chr10g0096331</name>
</gene>